<organism evidence="3 4">
    <name type="scientific">Streptomyces syringium</name>
    <dbReference type="NCBI Taxonomy" id="76729"/>
    <lineage>
        <taxon>Bacteria</taxon>
        <taxon>Bacillati</taxon>
        <taxon>Actinomycetota</taxon>
        <taxon>Actinomycetes</taxon>
        <taxon>Kitasatosporales</taxon>
        <taxon>Streptomycetaceae</taxon>
        <taxon>Streptomyces</taxon>
    </lineage>
</organism>
<feature type="compositionally biased region" description="Pro residues" evidence="1">
    <location>
        <begin position="443"/>
        <end position="461"/>
    </location>
</feature>
<dbReference type="Pfam" id="PF00535">
    <property type="entry name" value="Glycos_transf_2"/>
    <property type="match status" value="1"/>
</dbReference>
<dbReference type="Proteomes" id="UP001519291">
    <property type="component" value="Unassembled WGS sequence"/>
</dbReference>
<dbReference type="InterPro" id="IPR050834">
    <property type="entry name" value="Glycosyltransf_2"/>
</dbReference>
<protein>
    <submittedName>
        <fullName evidence="3">GT2 family glycosyltransferase</fullName>
    </submittedName>
</protein>
<feature type="region of interest" description="Disordered" evidence="1">
    <location>
        <begin position="416"/>
        <end position="464"/>
    </location>
</feature>
<evidence type="ECO:0000313" key="3">
    <source>
        <dbReference type="EMBL" id="MBP2403173.1"/>
    </source>
</evidence>
<keyword evidence="4" id="KW-1185">Reference proteome</keyword>
<comment type="caution">
    <text evidence="3">The sequence shown here is derived from an EMBL/GenBank/DDBJ whole genome shotgun (WGS) entry which is preliminary data.</text>
</comment>
<dbReference type="PANTHER" id="PTHR43685:SF2">
    <property type="entry name" value="GLYCOSYLTRANSFERASE 2-LIKE DOMAIN-CONTAINING PROTEIN"/>
    <property type="match status" value="1"/>
</dbReference>
<dbReference type="Gene3D" id="3.90.550.10">
    <property type="entry name" value="Spore Coat Polysaccharide Biosynthesis Protein SpsA, Chain A"/>
    <property type="match status" value="1"/>
</dbReference>
<sequence length="633" mass="68556">MAASDSETFERDPDAPPVARVSVIVIGFNDAGHIRDAVHSALAQGPAVAEVIAVDDASTDRTGAFLDELAARHPRLRVIHRPANSGGCGTPRNDGVRAATAPYVMFLDSDDVLPPGAADALLGAALRHRAPVSAGLCVRRELPRRHDTRWQPGLYRRPAVRIPGDHPALVHDTLCVNKLYARDFLTEHGIAFPEGPFPYEDFVFTAQVLAAAPRVATVPDTVYIWHVRRDAAKPSISLDRDRVANWRARLAAHRRSVQILLDSGGKPLAHAARVKFLDHDLRMYVRELPTRSPAYRRAWWRLARDRLAGYDEVELCSARLPARWIARVVLASETPRDLDRLSQLAARPARLLPPYAETDGRPVWAEDLPRVELDGLTGPGSPPPHRLPITVDAAARAVTGPRAALRGLPPLPSLSGLRPWPLPRADDHGPPPSPALPGTDTSPRPPVTPGAPPSPRAPAPAGPRFELGLRVHDLYGRLAVARPHTVDVELRHRDGAALLTRSLPLAHDGSTWTAHLSLGLSALAARGRRDGTAAPQVWDVRVRVHCANGASFRTTVRAVGSGLRRTVLPSLRHGILLAQPYATAGGSLALRLAPGARSALDIARRRLRRARTRLACRGRHGLLLAPPPPSDDA</sequence>
<name>A0ABS4Y318_9ACTN</name>
<evidence type="ECO:0000259" key="2">
    <source>
        <dbReference type="Pfam" id="PF00535"/>
    </source>
</evidence>
<dbReference type="RefSeq" id="WP_130878122.1">
    <property type="nucleotide sequence ID" value="NZ_JAGIOH010000001.1"/>
</dbReference>
<proteinExistence type="predicted"/>
<dbReference type="InterPro" id="IPR029044">
    <property type="entry name" value="Nucleotide-diphossugar_trans"/>
</dbReference>
<dbReference type="PANTHER" id="PTHR43685">
    <property type="entry name" value="GLYCOSYLTRANSFERASE"/>
    <property type="match status" value="1"/>
</dbReference>
<dbReference type="InterPro" id="IPR001173">
    <property type="entry name" value="Glyco_trans_2-like"/>
</dbReference>
<feature type="domain" description="Glycosyltransferase 2-like" evidence="2">
    <location>
        <begin position="22"/>
        <end position="181"/>
    </location>
</feature>
<evidence type="ECO:0000256" key="1">
    <source>
        <dbReference type="SAM" id="MobiDB-lite"/>
    </source>
</evidence>
<gene>
    <name evidence="3" type="ORF">JO379_002642</name>
</gene>
<dbReference type="SUPFAM" id="SSF53448">
    <property type="entry name" value="Nucleotide-diphospho-sugar transferases"/>
    <property type="match status" value="1"/>
</dbReference>
<dbReference type="GeneID" id="91569507"/>
<evidence type="ECO:0000313" key="4">
    <source>
        <dbReference type="Proteomes" id="UP001519291"/>
    </source>
</evidence>
<dbReference type="CDD" id="cd00761">
    <property type="entry name" value="Glyco_tranf_GTA_type"/>
    <property type="match status" value="1"/>
</dbReference>
<dbReference type="EMBL" id="JAGIOH010000001">
    <property type="protein sequence ID" value="MBP2403173.1"/>
    <property type="molecule type" value="Genomic_DNA"/>
</dbReference>
<accession>A0ABS4Y318</accession>
<reference evidence="3 4" key="1">
    <citation type="submission" date="2021-03" db="EMBL/GenBank/DDBJ databases">
        <title>Sequencing the genomes of 1000 actinobacteria strains.</title>
        <authorList>
            <person name="Klenk H.-P."/>
        </authorList>
    </citation>
    <scope>NUCLEOTIDE SEQUENCE [LARGE SCALE GENOMIC DNA]</scope>
    <source>
        <strain evidence="3 4">DSM 41480</strain>
    </source>
</reference>